<feature type="chain" id="PRO_5021739965" description="Ecp2 effector protein domain-containing protein" evidence="1">
    <location>
        <begin position="22"/>
        <end position="205"/>
    </location>
</feature>
<name>A0A517LBV0_9PEZI</name>
<keyword evidence="3" id="KW-1185">Reference proteome</keyword>
<evidence type="ECO:0000256" key="1">
    <source>
        <dbReference type="SAM" id="SignalP"/>
    </source>
</evidence>
<dbReference type="STRING" id="50376.A0A517LBV0"/>
<evidence type="ECO:0000313" key="3">
    <source>
        <dbReference type="Proteomes" id="UP000316270"/>
    </source>
</evidence>
<dbReference type="OrthoDB" id="3552888at2759"/>
<dbReference type="PANTHER" id="PTHR35605">
    <property type="entry name" value="ECP2 EFFECTOR PROTEIN DOMAIN-CONTAINING PROTEIN-RELATED"/>
    <property type="match status" value="1"/>
</dbReference>
<dbReference type="EMBL" id="CP042193">
    <property type="protein sequence ID" value="QDS73108.1"/>
    <property type="molecule type" value="Genomic_DNA"/>
</dbReference>
<dbReference type="Proteomes" id="UP000316270">
    <property type="component" value="Chromosome 9"/>
</dbReference>
<sequence>MLASTILMNVVALLLAFQTLASTLETSILGYDIVDTSWDLEVFPGQHMTPNGTIQEAVAQATHINPKFTTGNTTTTARDVSTLKKRRYHDWSGRPKCKVPDFPNWGWANWEAIHLGAQYLDNINDGSKPGAGPGPGECGRVSCEWSSAIYWCNDKTVDRKLNSWSDIADGTVRLLEFCAGLQQDTVAGQQFSNEDWNVIVHMDQC</sequence>
<proteinExistence type="predicted"/>
<dbReference type="AlphaFoldDB" id="A0A517LBV0"/>
<evidence type="ECO:0008006" key="4">
    <source>
        <dbReference type="Google" id="ProtNLM"/>
    </source>
</evidence>
<reference evidence="2 3" key="1">
    <citation type="submission" date="2019-07" db="EMBL/GenBank/DDBJ databases">
        <title>Finished genome of Venturia effusa.</title>
        <authorList>
            <person name="Young C.A."/>
            <person name="Cox M.P."/>
            <person name="Ganley A.R.D."/>
            <person name="David W.J."/>
        </authorList>
    </citation>
    <scope>NUCLEOTIDE SEQUENCE [LARGE SCALE GENOMIC DNA]</scope>
    <source>
        <strain evidence="3">albino</strain>
    </source>
</reference>
<dbReference type="PANTHER" id="PTHR35605:SF1">
    <property type="entry name" value="ECP2 EFFECTOR PROTEIN DOMAIN-CONTAINING PROTEIN-RELATED"/>
    <property type="match status" value="1"/>
</dbReference>
<protein>
    <recommendedName>
        <fullName evidence="4">Ecp2 effector protein domain-containing protein</fullName>
    </recommendedName>
</protein>
<gene>
    <name evidence="2" type="ORF">FKW77_000798</name>
</gene>
<evidence type="ECO:0000313" key="2">
    <source>
        <dbReference type="EMBL" id="QDS73108.1"/>
    </source>
</evidence>
<feature type="signal peptide" evidence="1">
    <location>
        <begin position="1"/>
        <end position="21"/>
    </location>
</feature>
<keyword evidence="1" id="KW-0732">Signal</keyword>
<organism evidence="2 3">
    <name type="scientific">Venturia effusa</name>
    <dbReference type="NCBI Taxonomy" id="50376"/>
    <lineage>
        <taxon>Eukaryota</taxon>
        <taxon>Fungi</taxon>
        <taxon>Dikarya</taxon>
        <taxon>Ascomycota</taxon>
        <taxon>Pezizomycotina</taxon>
        <taxon>Dothideomycetes</taxon>
        <taxon>Pleosporomycetidae</taxon>
        <taxon>Venturiales</taxon>
        <taxon>Venturiaceae</taxon>
        <taxon>Venturia</taxon>
    </lineage>
</organism>
<accession>A0A517LBV0</accession>